<evidence type="ECO:0000313" key="2">
    <source>
        <dbReference type="EMBL" id="MBE6271122.1"/>
    </source>
</evidence>
<dbReference type="InterPro" id="IPR018490">
    <property type="entry name" value="cNMP-bd_dom_sf"/>
</dbReference>
<dbReference type="Gene3D" id="2.60.120.10">
    <property type="entry name" value="Jelly Rolls"/>
    <property type="match status" value="1"/>
</dbReference>
<feature type="domain" description="Cyclic nucleotide-binding" evidence="1">
    <location>
        <begin position="55"/>
        <end position="147"/>
    </location>
</feature>
<name>A0A9D5P395_XYLRU</name>
<dbReference type="Pfam" id="PF00027">
    <property type="entry name" value="cNMP_binding"/>
    <property type="match status" value="1"/>
</dbReference>
<evidence type="ECO:0000259" key="1">
    <source>
        <dbReference type="PROSITE" id="PS50042"/>
    </source>
</evidence>
<dbReference type="AlphaFoldDB" id="A0A9D5P395"/>
<dbReference type="InterPro" id="IPR014710">
    <property type="entry name" value="RmlC-like_jellyroll"/>
</dbReference>
<sequence>MTIKTYGSRYERFRGNFSNFAAKQALTMEQKFSNNSIDLQMLREFCEGEGELVEYRKGDQMEREGDPSRWFGFVTEGCFKYVNHGISDDKEHITWFSFAGEFVTDYPTFLYGRPSQTTIVAMMPSRVLRVTGQQLEQFFDQSKDTMKLRAFIAEHILFQFRSRYLDLHCATARERYELLLRRCPGIVHHLALQDLASFLCVTPNYLSTIRKDITFEAKK</sequence>
<dbReference type="Proteomes" id="UP000806522">
    <property type="component" value="Unassembled WGS sequence"/>
</dbReference>
<organism evidence="2 3">
    <name type="scientific">Xylanibacter ruminicola</name>
    <name type="common">Prevotella ruminicola</name>
    <dbReference type="NCBI Taxonomy" id="839"/>
    <lineage>
        <taxon>Bacteria</taxon>
        <taxon>Pseudomonadati</taxon>
        <taxon>Bacteroidota</taxon>
        <taxon>Bacteroidia</taxon>
        <taxon>Bacteroidales</taxon>
        <taxon>Prevotellaceae</taxon>
        <taxon>Xylanibacter</taxon>
    </lineage>
</organism>
<dbReference type="InterPro" id="IPR000595">
    <property type="entry name" value="cNMP-bd_dom"/>
</dbReference>
<reference evidence="2" key="1">
    <citation type="submission" date="2019-04" db="EMBL/GenBank/DDBJ databases">
        <title>Evolution of Biomass-Degrading Anaerobic Consortia Revealed by Metagenomics.</title>
        <authorList>
            <person name="Peng X."/>
        </authorList>
    </citation>
    <scope>NUCLEOTIDE SEQUENCE</scope>
    <source>
        <strain evidence="2">SIG140</strain>
    </source>
</reference>
<proteinExistence type="predicted"/>
<dbReference type="PROSITE" id="PS50042">
    <property type="entry name" value="CNMP_BINDING_3"/>
    <property type="match status" value="1"/>
</dbReference>
<protein>
    <submittedName>
        <fullName evidence="2">Crp/Fnr family transcriptional regulator</fullName>
    </submittedName>
</protein>
<dbReference type="EMBL" id="SUYC01000009">
    <property type="protein sequence ID" value="MBE6271122.1"/>
    <property type="molecule type" value="Genomic_DNA"/>
</dbReference>
<dbReference type="CDD" id="cd00038">
    <property type="entry name" value="CAP_ED"/>
    <property type="match status" value="1"/>
</dbReference>
<accession>A0A9D5P395</accession>
<comment type="caution">
    <text evidence="2">The sequence shown here is derived from an EMBL/GenBank/DDBJ whole genome shotgun (WGS) entry which is preliminary data.</text>
</comment>
<gene>
    <name evidence="2" type="ORF">E7101_09240</name>
</gene>
<dbReference type="SUPFAM" id="SSF51206">
    <property type="entry name" value="cAMP-binding domain-like"/>
    <property type="match status" value="1"/>
</dbReference>
<evidence type="ECO:0000313" key="3">
    <source>
        <dbReference type="Proteomes" id="UP000806522"/>
    </source>
</evidence>